<feature type="transmembrane region" description="Helical" evidence="8">
    <location>
        <begin position="88"/>
        <end position="107"/>
    </location>
</feature>
<dbReference type="STRING" id="1206466.K0KRN1"/>
<dbReference type="EMBL" id="CAIF01000100">
    <property type="protein sequence ID" value="CCH43998.1"/>
    <property type="molecule type" value="Genomic_DNA"/>
</dbReference>
<feature type="transmembrane region" description="Helical" evidence="8">
    <location>
        <begin position="495"/>
        <end position="516"/>
    </location>
</feature>
<dbReference type="AlphaFoldDB" id="K0KRN1"/>
<dbReference type="HOGENOM" id="CLU_010778_2_1_1"/>
<dbReference type="Proteomes" id="UP000009328">
    <property type="component" value="Unassembled WGS sequence"/>
</dbReference>
<feature type="transmembrane region" description="Helical" evidence="8">
    <location>
        <begin position="590"/>
        <end position="610"/>
    </location>
</feature>
<evidence type="ECO:0000313" key="9">
    <source>
        <dbReference type="EMBL" id="CCH43998.1"/>
    </source>
</evidence>
<feature type="transmembrane region" description="Helical" evidence="8">
    <location>
        <begin position="399"/>
        <end position="421"/>
    </location>
</feature>
<feature type="transmembrane region" description="Helical" evidence="8">
    <location>
        <begin position="164"/>
        <end position="183"/>
    </location>
</feature>
<keyword evidence="10" id="KW-1185">Reference proteome</keyword>
<dbReference type="NCBIfam" id="TIGR00813">
    <property type="entry name" value="sss"/>
    <property type="match status" value="1"/>
</dbReference>
<evidence type="ECO:0000256" key="4">
    <source>
        <dbReference type="ARBA" id="ARBA00022692"/>
    </source>
</evidence>
<dbReference type="Pfam" id="PF00474">
    <property type="entry name" value="SSF"/>
    <property type="match status" value="1"/>
</dbReference>
<dbReference type="eggNOG" id="KOG2348">
    <property type="taxonomic scope" value="Eukaryota"/>
</dbReference>
<evidence type="ECO:0000256" key="2">
    <source>
        <dbReference type="ARBA" id="ARBA00006434"/>
    </source>
</evidence>
<feature type="transmembrane region" description="Helical" evidence="8">
    <location>
        <begin position="12"/>
        <end position="34"/>
    </location>
</feature>
<name>K0KRN1_WICCF</name>
<accession>K0KRN1</accession>
<dbReference type="InParanoid" id="K0KRN1"/>
<sequence length="714" mass="77633">MLEGYPLPQGAGYAILVGLGAVFALGMIAVTAMLRRYQKEIITAEEFATAGRSVNTSLIAAAVVSSWTWAATLLQSTTQAYKNGISGGFWYASGACVQVILFSALSIKSKQIAPGAHTYLEIIKCRYGKITHLIYTYFAVATNILVTAMLLAGGSATVNFLTGMHPVAAIFLLPLGTIVYTLFGGIKATFLTDYVHTIVIVVIIFVFAFAVYASSPLLGSPGVVYDKLTELAKTKPIEGNHEGSYLTFNSKSGGLFFVINIVGNFGTVFLDQGYWNKAIAASPAAALPGYVLGGLAWFAIPALISTTLGLACRCLEDSPSFMYYPNGLSNEQVAEGLVLPVAAYTLLGKGGAMASLLLVFMAVTSAMSAELIAASSLFTYDIYKSYINPQASGKKLIMISHATCIGFGASMIGFSIGLHYGGVSMGFLYELMGVIISSAVLPASLTIFWSKQNWMAATISPVLGSIVGLISWIASAKSLYGSVTYDNLFEDHVMLIGNIVSLLSPAIFIPILTFAFKHESFDWEILKSISRVDETEEILSSEGEPLPQDKESGGLNPITSVATIGKQLAKSNKEKLLQEETEHLAKSAKYASWICAFFALAFLILWPMPLYGSKYIFSKKFFTGWITVLLIWLFFTAFMVCIYPLWEGRFGIFTTCRGLYWDLTGQTYKLREWQNSNPDQLHVVKSQISNAIHEHGNSDDDVDKIRYIDDELKQ</sequence>
<evidence type="ECO:0000313" key="10">
    <source>
        <dbReference type="Proteomes" id="UP000009328"/>
    </source>
</evidence>
<organism evidence="9 10">
    <name type="scientific">Wickerhamomyces ciferrii (strain ATCC 14091 / BCRC 22168 / CBS 111 / JCM 3599 / NBRC 0793 / NRRL Y-1031 F-60-10)</name>
    <name type="common">Yeast</name>
    <name type="synonym">Pichia ciferrii</name>
    <dbReference type="NCBI Taxonomy" id="1206466"/>
    <lineage>
        <taxon>Eukaryota</taxon>
        <taxon>Fungi</taxon>
        <taxon>Dikarya</taxon>
        <taxon>Ascomycota</taxon>
        <taxon>Saccharomycotina</taxon>
        <taxon>Saccharomycetes</taxon>
        <taxon>Phaffomycetales</taxon>
        <taxon>Wickerhamomycetaceae</taxon>
        <taxon>Wickerhamomyces</taxon>
    </lineage>
</organism>
<dbReference type="GO" id="GO:0015489">
    <property type="term" value="F:putrescine transmembrane transporter activity"/>
    <property type="evidence" value="ECO:0007669"/>
    <property type="project" value="TreeGrafter"/>
</dbReference>
<protein>
    <submittedName>
        <fullName evidence="9">Urea active transporter</fullName>
    </submittedName>
</protein>
<dbReference type="FunFam" id="1.20.1730.10:FF:000006">
    <property type="entry name" value="Urea active transporter"/>
    <property type="match status" value="1"/>
</dbReference>
<dbReference type="InterPro" id="IPR038377">
    <property type="entry name" value="Na/Glc_symporter_sf"/>
</dbReference>
<evidence type="ECO:0000256" key="5">
    <source>
        <dbReference type="ARBA" id="ARBA00022989"/>
    </source>
</evidence>
<keyword evidence="5 8" id="KW-1133">Transmembrane helix</keyword>
<evidence type="ECO:0000256" key="8">
    <source>
        <dbReference type="SAM" id="Phobius"/>
    </source>
</evidence>
<feature type="transmembrane region" description="Helical" evidence="8">
    <location>
        <begin position="133"/>
        <end position="152"/>
    </location>
</feature>
<dbReference type="PANTHER" id="PTHR46154">
    <property type="match status" value="1"/>
</dbReference>
<keyword evidence="6 8" id="KW-0472">Membrane</keyword>
<dbReference type="CDD" id="cd11476">
    <property type="entry name" value="SLC5sbd_DUR3"/>
    <property type="match status" value="1"/>
</dbReference>
<dbReference type="GO" id="GO:0015606">
    <property type="term" value="F:spermidine transmembrane transporter activity"/>
    <property type="evidence" value="ECO:0007669"/>
    <property type="project" value="TreeGrafter"/>
</dbReference>
<evidence type="ECO:0000256" key="6">
    <source>
        <dbReference type="ARBA" id="ARBA00023136"/>
    </source>
</evidence>
<evidence type="ECO:0000256" key="7">
    <source>
        <dbReference type="RuleBase" id="RU362091"/>
    </source>
</evidence>
<evidence type="ECO:0000256" key="1">
    <source>
        <dbReference type="ARBA" id="ARBA00004141"/>
    </source>
</evidence>
<feature type="transmembrane region" description="Helical" evidence="8">
    <location>
        <begin position="253"/>
        <end position="271"/>
    </location>
</feature>
<gene>
    <name evidence="9" type="ORF">BN7_3553</name>
</gene>
<feature type="transmembrane region" description="Helical" evidence="8">
    <location>
        <begin position="622"/>
        <end position="646"/>
    </location>
</feature>
<dbReference type="Gene3D" id="1.20.1730.10">
    <property type="entry name" value="Sodium/glucose cotransporter"/>
    <property type="match status" value="1"/>
</dbReference>
<dbReference type="PANTHER" id="PTHR46154:SF4">
    <property type="entry name" value="UREA ACTIVE TRANSPORTER"/>
    <property type="match status" value="1"/>
</dbReference>
<keyword evidence="4 8" id="KW-0812">Transmembrane</keyword>
<feature type="transmembrane region" description="Helical" evidence="8">
    <location>
        <begin position="278"/>
        <end position="300"/>
    </location>
</feature>
<evidence type="ECO:0000256" key="3">
    <source>
        <dbReference type="ARBA" id="ARBA00022448"/>
    </source>
</evidence>
<comment type="caution">
    <text evidence="9">The sequence shown here is derived from an EMBL/GenBank/DDBJ whole genome shotgun (WGS) entry which is preliminary data.</text>
</comment>
<dbReference type="FunCoup" id="K0KRN1">
    <property type="interactions" value="854"/>
</dbReference>
<dbReference type="InterPro" id="IPR031155">
    <property type="entry name" value="DUR"/>
</dbReference>
<comment type="subcellular location">
    <subcellularLocation>
        <location evidence="1">Membrane</location>
        <topology evidence="1">Multi-pass membrane protein</topology>
    </subcellularLocation>
</comment>
<dbReference type="PROSITE" id="PS50283">
    <property type="entry name" value="NA_SOLUT_SYMP_3"/>
    <property type="match status" value="1"/>
</dbReference>
<feature type="transmembrane region" description="Helical" evidence="8">
    <location>
        <begin position="427"/>
        <end position="449"/>
    </location>
</feature>
<dbReference type="GO" id="GO:0005886">
    <property type="term" value="C:plasma membrane"/>
    <property type="evidence" value="ECO:0007669"/>
    <property type="project" value="TreeGrafter"/>
</dbReference>
<keyword evidence="3" id="KW-0813">Transport</keyword>
<dbReference type="GO" id="GO:0015204">
    <property type="term" value="F:urea transmembrane transporter activity"/>
    <property type="evidence" value="ECO:0007669"/>
    <property type="project" value="InterPro"/>
</dbReference>
<dbReference type="InterPro" id="IPR001734">
    <property type="entry name" value="Na/solute_symporter"/>
</dbReference>
<reference evidence="9 10" key="1">
    <citation type="journal article" date="2012" name="Eukaryot. Cell">
        <title>Draft genome sequence of Wickerhamomyces ciferrii NRRL Y-1031 F-60-10.</title>
        <authorList>
            <person name="Schneider J."/>
            <person name="Andrea H."/>
            <person name="Blom J."/>
            <person name="Jaenicke S."/>
            <person name="Ruckert C."/>
            <person name="Schorsch C."/>
            <person name="Szczepanowski R."/>
            <person name="Farwick M."/>
            <person name="Goesmann A."/>
            <person name="Puhler A."/>
            <person name="Schaffer S."/>
            <person name="Tauch A."/>
            <person name="Kohler T."/>
            <person name="Brinkrolf K."/>
        </authorList>
    </citation>
    <scope>NUCLEOTIDE SEQUENCE [LARGE SCALE GENOMIC DNA]</scope>
    <source>
        <strain evidence="10">ATCC 14091 / BCRC 22168 / CBS 111 / JCM 3599 / NBRC 0793 / NRRL Y-1031 F-60-10</strain>
    </source>
</reference>
<feature type="transmembrane region" description="Helical" evidence="8">
    <location>
        <begin position="54"/>
        <end position="76"/>
    </location>
</feature>
<feature type="transmembrane region" description="Helical" evidence="8">
    <location>
        <begin position="356"/>
        <end position="378"/>
    </location>
</feature>
<comment type="similarity">
    <text evidence="2 7">Belongs to the sodium:solute symporter (SSF) (TC 2.A.21) family.</text>
</comment>
<proteinExistence type="inferred from homology"/>
<feature type="transmembrane region" description="Helical" evidence="8">
    <location>
        <begin position="195"/>
        <end position="213"/>
    </location>
</feature>
<feature type="transmembrane region" description="Helical" evidence="8">
    <location>
        <begin position="456"/>
        <end position="475"/>
    </location>
</feature>